<dbReference type="GO" id="GO:0016491">
    <property type="term" value="F:oxidoreductase activity"/>
    <property type="evidence" value="ECO:0007669"/>
    <property type="project" value="UniProtKB-KW"/>
</dbReference>
<dbReference type="AlphaFoldDB" id="A0A6P3C9D8"/>
<evidence type="ECO:0000256" key="1">
    <source>
        <dbReference type="ARBA" id="ARBA00006484"/>
    </source>
</evidence>
<dbReference type="InterPro" id="IPR036291">
    <property type="entry name" value="NAD(P)-bd_dom_sf"/>
</dbReference>
<gene>
    <name evidence="4" type="ORF">BCO71033_07059</name>
</gene>
<dbReference type="CDD" id="cd05233">
    <property type="entry name" value="SDR_c"/>
    <property type="match status" value="1"/>
</dbReference>
<protein>
    <submittedName>
        <fullName evidence="4">Dehydrogenase</fullName>
    </submittedName>
</protein>
<dbReference type="FunFam" id="3.40.50.720:FF:000084">
    <property type="entry name" value="Short-chain dehydrogenase reductase"/>
    <property type="match status" value="1"/>
</dbReference>
<evidence type="ECO:0000313" key="5">
    <source>
        <dbReference type="Proteomes" id="UP000494109"/>
    </source>
</evidence>
<dbReference type="InterPro" id="IPR002347">
    <property type="entry name" value="SDR_fam"/>
</dbReference>
<dbReference type="PANTHER" id="PTHR44196:SF1">
    <property type="entry name" value="DEHYDROGENASE_REDUCTASE SDR FAMILY MEMBER 7B"/>
    <property type="match status" value="1"/>
</dbReference>
<comment type="similarity">
    <text evidence="1 3">Belongs to the short-chain dehydrogenases/reductases (SDR) family.</text>
</comment>
<sequence>MPEGHDVFKDQVVVITGAGSGIGRALAIELALRGARLALSDISESGLAQTLAQLPIGISAGSYVLDVSNREAMLRHADDVVRDFGQIDFVINNAGTSVLATVEHATLDEFEKVIGINLWGVIYGTKAFLPMMLARRQGCIVNVSSVFGLVATPCSAAYTISKFGVRGLTETLWQELEGTGVRAVLVHPGGINTGISKVPKAAHETEFERRLLAANKRQMTTTPEQCAREIVAGLVRGNKRLLVGNGARSLQWIARLFPDNYGTLVRRKLGV</sequence>
<dbReference type="PRINTS" id="PR00080">
    <property type="entry name" value="SDRFAMILY"/>
</dbReference>
<organism evidence="4 5">
    <name type="scientific">Burkholderia contaminans</name>
    <dbReference type="NCBI Taxonomy" id="488447"/>
    <lineage>
        <taxon>Bacteria</taxon>
        <taxon>Pseudomonadati</taxon>
        <taxon>Pseudomonadota</taxon>
        <taxon>Betaproteobacteria</taxon>
        <taxon>Burkholderiales</taxon>
        <taxon>Burkholderiaceae</taxon>
        <taxon>Burkholderia</taxon>
        <taxon>Burkholderia cepacia complex</taxon>
    </lineage>
</organism>
<dbReference type="Pfam" id="PF00106">
    <property type="entry name" value="adh_short"/>
    <property type="match status" value="1"/>
</dbReference>
<dbReference type="EMBL" id="CABVQS010000049">
    <property type="protein sequence ID" value="VWD64239.1"/>
    <property type="molecule type" value="Genomic_DNA"/>
</dbReference>
<dbReference type="Gene3D" id="3.40.50.720">
    <property type="entry name" value="NAD(P)-binding Rossmann-like Domain"/>
    <property type="match status" value="1"/>
</dbReference>
<evidence type="ECO:0000313" key="4">
    <source>
        <dbReference type="EMBL" id="VWD64239.1"/>
    </source>
</evidence>
<evidence type="ECO:0000256" key="2">
    <source>
        <dbReference type="ARBA" id="ARBA00023002"/>
    </source>
</evidence>
<keyword evidence="2" id="KW-0560">Oxidoreductase</keyword>
<reference evidence="4 5" key="1">
    <citation type="submission" date="2019-09" db="EMBL/GenBank/DDBJ databases">
        <authorList>
            <person name="Depoorter E."/>
        </authorList>
    </citation>
    <scope>NUCLEOTIDE SEQUENCE [LARGE SCALE GENOMIC DNA]</scope>
    <source>
        <strain evidence="4">R-71033</strain>
    </source>
</reference>
<dbReference type="Proteomes" id="UP000494109">
    <property type="component" value="Unassembled WGS sequence"/>
</dbReference>
<proteinExistence type="inferred from homology"/>
<dbReference type="PRINTS" id="PR00081">
    <property type="entry name" value="GDHRDH"/>
</dbReference>
<dbReference type="GO" id="GO:0016020">
    <property type="term" value="C:membrane"/>
    <property type="evidence" value="ECO:0007669"/>
    <property type="project" value="TreeGrafter"/>
</dbReference>
<dbReference type="PANTHER" id="PTHR44196">
    <property type="entry name" value="DEHYDROGENASE/REDUCTASE SDR FAMILY MEMBER 7B"/>
    <property type="match status" value="1"/>
</dbReference>
<evidence type="ECO:0000256" key="3">
    <source>
        <dbReference type="RuleBase" id="RU000363"/>
    </source>
</evidence>
<name>A0A6P3C9D8_9BURK</name>
<dbReference type="SUPFAM" id="SSF51735">
    <property type="entry name" value="NAD(P)-binding Rossmann-fold domains"/>
    <property type="match status" value="1"/>
</dbReference>
<accession>A0A6P3C9D8</accession>